<reference evidence="6" key="1">
    <citation type="journal article" date="2020" name="Phytopathology">
        <title>Genome sequence of the chestnut blight fungus Cryphonectria parasitica EP155: A fundamental resource for an archetypical invasive plant pathogen.</title>
        <authorList>
            <person name="Crouch J.A."/>
            <person name="Dawe A."/>
            <person name="Aerts A."/>
            <person name="Barry K."/>
            <person name="Churchill A.C.L."/>
            <person name="Grimwood J."/>
            <person name="Hillman B."/>
            <person name="Milgroom M.G."/>
            <person name="Pangilinan J."/>
            <person name="Smith M."/>
            <person name="Salamov A."/>
            <person name="Schmutz J."/>
            <person name="Yadav J."/>
            <person name="Grigoriev I.V."/>
            <person name="Nuss D."/>
        </authorList>
    </citation>
    <scope>NUCLEOTIDE SEQUENCE</scope>
    <source>
        <strain evidence="6">EP155</strain>
    </source>
</reference>
<evidence type="ECO:0000313" key="6">
    <source>
        <dbReference type="EMBL" id="KAF3765058.1"/>
    </source>
</evidence>
<dbReference type="EMBL" id="MU032348">
    <property type="protein sequence ID" value="KAF3765058.1"/>
    <property type="molecule type" value="Genomic_DNA"/>
</dbReference>
<dbReference type="PANTHER" id="PTHR12585:SF70">
    <property type="entry name" value="RAD21_REC8 N TERMINAL DOMAIN PROTEIN (AFU_ORTHOLOGUE AFUA_6G02900)"/>
    <property type="match status" value="1"/>
</dbReference>
<dbReference type="OrthoDB" id="5427633at2759"/>
<organism evidence="6 7">
    <name type="scientific">Cryphonectria parasitica (strain ATCC 38755 / EP155)</name>
    <dbReference type="NCBI Taxonomy" id="660469"/>
    <lineage>
        <taxon>Eukaryota</taxon>
        <taxon>Fungi</taxon>
        <taxon>Dikarya</taxon>
        <taxon>Ascomycota</taxon>
        <taxon>Pezizomycotina</taxon>
        <taxon>Sordariomycetes</taxon>
        <taxon>Sordariomycetidae</taxon>
        <taxon>Diaporthales</taxon>
        <taxon>Cryphonectriaceae</taxon>
        <taxon>Cryphonectria-Endothia species complex</taxon>
        <taxon>Cryphonectria</taxon>
    </lineage>
</organism>
<evidence type="ECO:0008006" key="8">
    <source>
        <dbReference type="Google" id="ProtNLM"/>
    </source>
</evidence>
<evidence type="ECO:0000256" key="3">
    <source>
        <dbReference type="SAM" id="MobiDB-lite"/>
    </source>
</evidence>
<dbReference type="GO" id="GO:0030892">
    <property type="term" value="C:mitotic cohesin complex"/>
    <property type="evidence" value="ECO:0007669"/>
    <property type="project" value="TreeGrafter"/>
</dbReference>
<dbReference type="RefSeq" id="XP_040776019.1">
    <property type="nucleotide sequence ID" value="XM_040925349.1"/>
</dbReference>
<feature type="compositionally biased region" description="Polar residues" evidence="3">
    <location>
        <begin position="320"/>
        <end position="329"/>
    </location>
</feature>
<sequence length="773" mass="85484">MFYSHEILGNPQHGVATVWLVANSSNNGNGRQLHRKIIEKVNVPQACDTIEKPPGAPIALRLQGSLLYGVSGVFNKHSTYLLTDVEKVCGQIRASLCKSQKASQNAIDPKAGKAKRHQLMLGDDPDFVPDPSLPTLEFDKYGDLVIPGLQTNLRPKYLSQDFAISPADQSSASTANTPFINLNILRTPSQRSINLASPVGKGKQVLRDGRSFLGDFDFGFDEDIAPEPPIQIDSDGNIIEMPEPELPAYPSDIKPFSSPSGIHSPGVYKKLRLAQPAKQTPTRQPRANQTRGDDAFFVDDDGLTPMYDDVPEEIPIMDGATNNNAQSGDIVSRHRSPCNEPMSSQSAHATQPKEKKRKPREPKLITADVETQVRKTEFKSWSDDYVARMVEGHVKQDKAKFQKGTTFKARNTMFDAGIGGVGSITSRMGRGYELAEFLSGDRLMELVLGDTLDAIKRKVEKEIEKERQGGRQRRSASLAFTSDEEDKNGKSRRVRLRADDGNQGLEPDQQHGRGQPEKGLADSYAVLMDDELPEMGRKHLGSALSDKRLSVNVPWNRPSSTGLTSAANYKKCKVGSHTVDNSPLDRQTAVNHQSTIHLSDSAMPVSRAGRLIPSQQVDTFSPFSYNEFGLAVGVSPQETNTSQSMPTELDGESQNFLAYVKRVAADRGEEDDYKNQRWIEFDDLMEVQDKTKEVAAQAFFQVLKLAGKGQIQVNQERSIIHIGVKDRVQEVHLANETEDHARIESSIVEVQDGHEVQSQEIQGVVFHSEGHQE</sequence>
<dbReference type="InterPro" id="IPR023093">
    <property type="entry name" value="ScpA-like_C"/>
</dbReference>
<dbReference type="InterPro" id="IPR039781">
    <property type="entry name" value="Rad21/Rec8-like"/>
</dbReference>
<name>A0A9P4Y1Q9_CRYP1</name>
<evidence type="ECO:0000256" key="1">
    <source>
        <dbReference type="ARBA" id="ARBA00004123"/>
    </source>
</evidence>
<proteinExistence type="predicted"/>
<comment type="caution">
    <text evidence="6">The sequence shown here is derived from an EMBL/GenBank/DDBJ whole genome shotgun (WGS) entry which is preliminary data.</text>
</comment>
<dbReference type="Pfam" id="PF04825">
    <property type="entry name" value="Rad21_Rec8_N"/>
    <property type="match status" value="1"/>
</dbReference>
<dbReference type="CDD" id="cd21789">
    <property type="entry name" value="Rad21_Rec8_M_SpRec8p-like"/>
    <property type="match status" value="1"/>
</dbReference>
<feature type="domain" description="Rad21/Rec8-like protein N-terminal" evidence="5">
    <location>
        <begin position="1"/>
        <end position="115"/>
    </location>
</feature>
<dbReference type="GO" id="GO:0007064">
    <property type="term" value="P:mitotic sister chromatid cohesion"/>
    <property type="evidence" value="ECO:0007669"/>
    <property type="project" value="TreeGrafter"/>
</dbReference>
<feature type="region of interest" description="Disordered" evidence="3">
    <location>
        <begin position="313"/>
        <end position="363"/>
    </location>
</feature>
<feature type="region of interest" description="Disordered" evidence="3">
    <location>
        <begin position="463"/>
        <end position="518"/>
    </location>
</feature>
<comment type="subcellular location">
    <subcellularLocation>
        <location evidence="1">Nucleus</location>
    </subcellularLocation>
</comment>
<feature type="compositionally biased region" description="Polar residues" evidence="3">
    <location>
        <begin position="277"/>
        <end position="290"/>
    </location>
</feature>
<gene>
    <name evidence="6" type="ORF">M406DRAFT_70440</name>
</gene>
<keyword evidence="7" id="KW-1185">Reference proteome</keyword>
<evidence type="ECO:0000259" key="5">
    <source>
        <dbReference type="Pfam" id="PF04825"/>
    </source>
</evidence>
<feature type="region of interest" description="Disordered" evidence="3">
    <location>
        <begin position="275"/>
        <end position="300"/>
    </location>
</feature>
<dbReference type="GeneID" id="63842478"/>
<dbReference type="PANTHER" id="PTHR12585">
    <property type="entry name" value="SCC1 / RAD21 FAMILY MEMBER"/>
    <property type="match status" value="1"/>
</dbReference>
<accession>A0A9P4Y1Q9</accession>
<dbReference type="Pfam" id="PF04824">
    <property type="entry name" value="Rad21_Rec8"/>
    <property type="match status" value="1"/>
</dbReference>
<dbReference type="InterPro" id="IPR006909">
    <property type="entry name" value="Rad21/Rec8_C_eu"/>
</dbReference>
<evidence type="ECO:0000259" key="4">
    <source>
        <dbReference type="Pfam" id="PF04824"/>
    </source>
</evidence>
<dbReference type="GO" id="GO:0005634">
    <property type="term" value="C:nucleus"/>
    <property type="evidence" value="ECO:0007669"/>
    <property type="project" value="UniProtKB-SubCell"/>
</dbReference>
<evidence type="ECO:0000313" key="7">
    <source>
        <dbReference type="Proteomes" id="UP000803844"/>
    </source>
</evidence>
<feature type="compositionally biased region" description="Basic and acidic residues" evidence="3">
    <location>
        <begin position="508"/>
        <end position="518"/>
    </location>
</feature>
<dbReference type="AlphaFoldDB" id="A0A9P4Y1Q9"/>
<dbReference type="Gene3D" id="1.10.10.580">
    <property type="entry name" value="Structural maintenance of chromosome 1. Chain E"/>
    <property type="match status" value="1"/>
</dbReference>
<feature type="domain" description="Rad21/Rec8-like protein C-terminal eukaryotic" evidence="4">
    <location>
        <begin position="687"/>
        <end position="717"/>
    </location>
</feature>
<protein>
    <recommendedName>
        <fullName evidence="8">Rad21/Rec8-like protein N-terminal domain-containing protein</fullName>
    </recommendedName>
</protein>
<dbReference type="InterPro" id="IPR006910">
    <property type="entry name" value="Rad21_Rec8_N"/>
</dbReference>
<dbReference type="GO" id="GO:0003682">
    <property type="term" value="F:chromatin binding"/>
    <property type="evidence" value="ECO:0007669"/>
    <property type="project" value="TreeGrafter"/>
</dbReference>
<evidence type="ECO:0000256" key="2">
    <source>
        <dbReference type="ARBA" id="ARBA00023242"/>
    </source>
</evidence>
<dbReference type="Proteomes" id="UP000803844">
    <property type="component" value="Unassembled WGS sequence"/>
</dbReference>
<keyword evidence="2" id="KW-0539">Nucleus</keyword>